<keyword evidence="1" id="KW-0472">Membrane</keyword>
<keyword evidence="1" id="KW-1133">Transmembrane helix</keyword>
<evidence type="ECO:0000313" key="4">
    <source>
        <dbReference type="Proteomes" id="UP000472270"/>
    </source>
</evidence>
<feature type="domain" description="Mucolipin extracytosolic" evidence="2">
    <location>
        <begin position="64"/>
        <end position="126"/>
    </location>
</feature>
<dbReference type="GO" id="GO:0072345">
    <property type="term" value="F:NAADP-sensitive calcium-release channel activity"/>
    <property type="evidence" value="ECO:0007669"/>
    <property type="project" value="TreeGrafter"/>
</dbReference>
<feature type="transmembrane region" description="Helical" evidence="1">
    <location>
        <begin position="140"/>
        <end position="162"/>
    </location>
</feature>
<evidence type="ECO:0000256" key="1">
    <source>
        <dbReference type="SAM" id="Phobius"/>
    </source>
</evidence>
<keyword evidence="4" id="KW-1185">Reference proteome</keyword>
<organism evidence="3 4">
    <name type="scientific">Sinocyclocheilus rhinocerous</name>
    <dbReference type="NCBI Taxonomy" id="307959"/>
    <lineage>
        <taxon>Eukaryota</taxon>
        <taxon>Metazoa</taxon>
        <taxon>Chordata</taxon>
        <taxon>Craniata</taxon>
        <taxon>Vertebrata</taxon>
        <taxon>Euteleostomi</taxon>
        <taxon>Actinopterygii</taxon>
        <taxon>Neopterygii</taxon>
        <taxon>Teleostei</taxon>
        <taxon>Ostariophysi</taxon>
        <taxon>Cypriniformes</taxon>
        <taxon>Cyprinidae</taxon>
        <taxon>Cyprininae</taxon>
        <taxon>Sinocyclocheilus</taxon>
    </lineage>
</organism>
<proteinExistence type="predicted"/>
<dbReference type="InterPro" id="IPR039031">
    <property type="entry name" value="Mucolipin"/>
</dbReference>
<dbReference type="AlphaFoldDB" id="A0A673GCR4"/>
<dbReference type="GO" id="GO:0005886">
    <property type="term" value="C:plasma membrane"/>
    <property type="evidence" value="ECO:0007669"/>
    <property type="project" value="TreeGrafter"/>
</dbReference>
<feature type="transmembrane region" description="Helical" evidence="1">
    <location>
        <begin position="264"/>
        <end position="286"/>
    </location>
</feature>
<feature type="transmembrane region" description="Helical" evidence="1">
    <location>
        <begin position="21"/>
        <end position="44"/>
    </location>
</feature>
<reference evidence="3" key="1">
    <citation type="submission" date="2025-08" db="UniProtKB">
        <authorList>
            <consortium name="Ensembl"/>
        </authorList>
    </citation>
    <scope>IDENTIFICATION</scope>
</reference>
<reference evidence="3" key="2">
    <citation type="submission" date="2025-09" db="UniProtKB">
        <authorList>
            <consortium name="Ensembl"/>
        </authorList>
    </citation>
    <scope>IDENTIFICATION</scope>
</reference>
<feature type="transmembrane region" description="Helical" evidence="1">
    <location>
        <begin position="322"/>
        <end position="346"/>
    </location>
</feature>
<evidence type="ECO:0000313" key="3">
    <source>
        <dbReference type="Ensembl" id="ENSSRHP00000010314.1"/>
    </source>
</evidence>
<accession>A0A673GCR4</accession>
<name>A0A673GCR4_9TELE</name>
<sequence>MSPCDKYHAKGHKPFKLALQLLKIIIVTVQLVLFGLSNQMVVAFKEENTDSFKHLSSLSVFRSLLRLINVTIQFQLKAIHIQTIINNEIPDCYTFSITVRILFDNKAHSGKVKLSLLNEASIKECRDPNVSGHADSYARVAFDVLVAVVCGLSLVLCGRSILRGIILQHVSRACDFHRAENTDGIRLEFINGWYLLLIISDILTIIASFIKIAIETKNLSSFDVCSILMGTSTLLVWVGVIRYFSFFQKYNILIVTLRAAFPNVIRFCCCAAAIYMGYCFCGWIVLGPYHPYADISISSDLSSALSLWCRSVLFSLINGDDIFISLFIYMVLSLFIAPITGAYDSITVSPEHLKKSPVGGDNSAGSDVTSQKLRFRCLHDNTATGVFENLHPGRSFQKCSVSVNWCCVCVWTNGQTA</sequence>
<dbReference type="Proteomes" id="UP000472270">
    <property type="component" value="Unassembled WGS sequence"/>
</dbReference>
<keyword evidence="1" id="KW-0812">Transmembrane</keyword>
<feature type="transmembrane region" description="Helical" evidence="1">
    <location>
        <begin position="226"/>
        <end position="244"/>
    </location>
</feature>
<dbReference type="Pfam" id="PF21381">
    <property type="entry name" value="MCLN_ECD"/>
    <property type="match status" value="1"/>
</dbReference>
<protein>
    <submittedName>
        <fullName evidence="3">Mucolipin 1b</fullName>
    </submittedName>
</protein>
<dbReference type="PANTHER" id="PTHR12127:SF20">
    <property type="entry name" value="MUCOLIPIN-1"/>
    <property type="match status" value="1"/>
</dbReference>
<feature type="transmembrane region" description="Helical" evidence="1">
    <location>
        <begin position="193"/>
        <end position="214"/>
    </location>
</feature>
<dbReference type="InterPro" id="IPR049134">
    <property type="entry name" value="MCLN_ECD"/>
</dbReference>
<dbReference type="GO" id="GO:0005765">
    <property type="term" value="C:lysosomal membrane"/>
    <property type="evidence" value="ECO:0007669"/>
    <property type="project" value="TreeGrafter"/>
</dbReference>
<dbReference type="PANTHER" id="PTHR12127">
    <property type="entry name" value="MUCOLIPIN"/>
    <property type="match status" value="1"/>
</dbReference>
<dbReference type="Ensembl" id="ENSSRHT00000010628.1">
    <property type="protein sequence ID" value="ENSSRHP00000010314.1"/>
    <property type="gene ID" value="ENSSRHG00000005807.1"/>
</dbReference>
<evidence type="ECO:0000259" key="2">
    <source>
        <dbReference type="Pfam" id="PF21381"/>
    </source>
</evidence>